<feature type="domain" description="Creatinase N-terminal" evidence="2">
    <location>
        <begin position="29"/>
        <end position="162"/>
    </location>
</feature>
<organism evidence="3 4">
    <name type="scientific">Halovibrio salipaludis</name>
    <dbReference type="NCBI Taxonomy" id="2032626"/>
    <lineage>
        <taxon>Bacteria</taxon>
        <taxon>Pseudomonadati</taxon>
        <taxon>Pseudomonadota</taxon>
        <taxon>Gammaproteobacteria</taxon>
        <taxon>Oceanospirillales</taxon>
        <taxon>Halomonadaceae</taxon>
        <taxon>Halovibrio</taxon>
    </lineage>
</organism>
<evidence type="ECO:0000313" key="4">
    <source>
        <dbReference type="Proteomes" id="UP000218896"/>
    </source>
</evidence>
<dbReference type="GO" id="GO:0004177">
    <property type="term" value="F:aminopeptidase activity"/>
    <property type="evidence" value="ECO:0007669"/>
    <property type="project" value="UniProtKB-KW"/>
</dbReference>
<dbReference type="PANTHER" id="PTHR46112:SF3">
    <property type="entry name" value="AMINOPEPTIDASE YPDF"/>
    <property type="match status" value="1"/>
</dbReference>
<dbReference type="InterPro" id="IPR000587">
    <property type="entry name" value="Creatinase_N"/>
</dbReference>
<sequence>MDHTDYLQALRSTAAGTEQSFDAGEFRARRQRVASAMREAGLEALLVTNPGEINYLTGYRTFEVSVHAALVFRPERCFLQVPSIETGPAAATALVDEVDGYRWESVQSVIGPLVDQLRDCRAIGINQWGNGLRPGVLDALRAQLPDTGFHESSAVLDRVRRVKTAAELERLHESARMTMAGLDAAMAVIEPGVDENTIAAEGARAMLAAGSEFMSLQPIVVSGPRSSVIHLNHQSRVIEKNESVFLEFGAVRHRYTAPQMRTAVAGKASDRMKRLNDVCHRLHDTLVSEMRPGQRFTDAATAANRVLAEVADEVFFSGVFGYTVGAQFPPSWVEGTGFIAEGEESPFEPGMVFHLPLCLRAPGEFGIGMSNTVVVGENGATPITRNDWQLREPSS</sequence>
<dbReference type="CDD" id="cd01066">
    <property type="entry name" value="APP_MetAP"/>
    <property type="match status" value="1"/>
</dbReference>
<dbReference type="Gene3D" id="3.90.230.10">
    <property type="entry name" value="Creatinase/methionine aminopeptidase superfamily"/>
    <property type="match status" value="1"/>
</dbReference>
<evidence type="ECO:0000259" key="1">
    <source>
        <dbReference type="Pfam" id="PF00557"/>
    </source>
</evidence>
<dbReference type="InterPro" id="IPR036005">
    <property type="entry name" value="Creatinase/aminopeptidase-like"/>
</dbReference>
<name>A0A2A2FCK3_9GAMM</name>
<feature type="domain" description="Peptidase M24" evidence="1">
    <location>
        <begin position="169"/>
        <end position="377"/>
    </location>
</feature>
<dbReference type="Pfam" id="PF01321">
    <property type="entry name" value="Creatinase_N"/>
    <property type="match status" value="1"/>
</dbReference>
<gene>
    <name evidence="3" type="ORF">CK501_03815</name>
</gene>
<dbReference type="InterPro" id="IPR029149">
    <property type="entry name" value="Creatin/AminoP/Spt16_N"/>
</dbReference>
<keyword evidence="4" id="KW-1185">Reference proteome</keyword>
<proteinExistence type="predicted"/>
<dbReference type="SUPFAM" id="SSF55920">
    <property type="entry name" value="Creatinase/aminopeptidase"/>
    <property type="match status" value="1"/>
</dbReference>
<reference evidence="3 4" key="1">
    <citation type="submission" date="2017-08" db="EMBL/GenBank/DDBJ databases">
        <title>Halovibrio sewagensis sp. nov., isolated from wastewater of high salinity.</title>
        <authorList>
            <person name="Dong X."/>
            <person name="Zhang G."/>
        </authorList>
    </citation>
    <scope>NUCLEOTIDE SEQUENCE [LARGE SCALE GENOMIC DNA]</scope>
    <source>
        <strain evidence="3 4">YL5-2</strain>
    </source>
</reference>
<dbReference type="Pfam" id="PF00557">
    <property type="entry name" value="Peptidase_M24"/>
    <property type="match status" value="1"/>
</dbReference>
<dbReference type="PANTHER" id="PTHR46112">
    <property type="entry name" value="AMINOPEPTIDASE"/>
    <property type="match status" value="1"/>
</dbReference>
<dbReference type="InterPro" id="IPR000994">
    <property type="entry name" value="Pept_M24"/>
</dbReference>
<dbReference type="OrthoDB" id="9761809at2"/>
<dbReference type="EMBL" id="NSKD01000001">
    <property type="protein sequence ID" value="PAU82283.1"/>
    <property type="molecule type" value="Genomic_DNA"/>
</dbReference>
<protein>
    <submittedName>
        <fullName evidence="3">Xaa-Pro aminopeptidase</fullName>
    </submittedName>
</protein>
<evidence type="ECO:0000259" key="2">
    <source>
        <dbReference type="Pfam" id="PF01321"/>
    </source>
</evidence>
<evidence type="ECO:0000313" key="3">
    <source>
        <dbReference type="EMBL" id="PAU82283.1"/>
    </source>
</evidence>
<keyword evidence="3" id="KW-0031">Aminopeptidase</keyword>
<dbReference type="SUPFAM" id="SSF53092">
    <property type="entry name" value="Creatinase/prolidase N-terminal domain"/>
    <property type="match status" value="1"/>
</dbReference>
<keyword evidence="3" id="KW-0378">Hydrolase</keyword>
<dbReference type="Proteomes" id="UP000218896">
    <property type="component" value="Unassembled WGS sequence"/>
</dbReference>
<dbReference type="Gene3D" id="3.40.350.10">
    <property type="entry name" value="Creatinase/prolidase N-terminal domain"/>
    <property type="match status" value="1"/>
</dbReference>
<dbReference type="AlphaFoldDB" id="A0A2A2FCK3"/>
<dbReference type="RefSeq" id="WP_095616377.1">
    <property type="nucleotide sequence ID" value="NZ_NSKD01000001.1"/>
</dbReference>
<dbReference type="InterPro" id="IPR050659">
    <property type="entry name" value="Peptidase_M24B"/>
</dbReference>
<accession>A0A2A2FCK3</accession>
<comment type="caution">
    <text evidence="3">The sequence shown here is derived from an EMBL/GenBank/DDBJ whole genome shotgun (WGS) entry which is preliminary data.</text>
</comment>
<keyword evidence="3" id="KW-0645">Protease</keyword>